<dbReference type="PANTHER" id="PTHR10434">
    <property type="entry name" value="1-ACYL-SN-GLYCEROL-3-PHOSPHATE ACYLTRANSFERASE"/>
    <property type="match status" value="1"/>
</dbReference>
<evidence type="ECO:0000256" key="3">
    <source>
        <dbReference type="SAM" id="MobiDB-lite"/>
    </source>
</evidence>
<evidence type="ECO:0000313" key="5">
    <source>
        <dbReference type="EMBL" id="MCS5715421.1"/>
    </source>
</evidence>
<evidence type="ECO:0000259" key="4">
    <source>
        <dbReference type="SMART" id="SM00563"/>
    </source>
</evidence>
<feature type="domain" description="Phospholipid/glycerol acyltransferase" evidence="4">
    <location>
        <begin position="51"/>
        <end position="170"/>
    </location>
</feature>
<dbReference type="Proteomes" id="UP001165580">
    <property type="component" value="Unassembled WGS sequence"/>
</dbReference>
<keyword evidence="1" id="KW-0808">Transferase</keyword>
<gene>
    <name evidence="5" type="ORF">NVV95_12775</name>
</gene>
<sequence length="283" mass="30171">MADAPARTDARTFSEKTPAFRAVEALVAPAIAASVKLDQRGTENLPAEGPFVLSPNHYSNFDPVVVAWAVWKLKRAPRFLAKASLFSVPVVGALLRAIGQIPVERARPGRGNASISAATALIEDRKGVIVYPEGTLTRDPGLWPMRGKTGAVRLALEHGIPLIPSAHWGVQAIMPRYSKKLRLFGRKPVKVAYGPPVDLDDLRGHPLDQKTLAEATDRLMAAITGLLEELRGETAPAERWNPKAHNQSEFGRLGDGRARSAGPAGDSSAGSAADSSADSGARE</sequence>
<dbReference type="SUPFAM" id="SSF69593">
    <property type="entry name" value="Glycerol-3-phosphate (1)-acyltransferase"/>
    <property type="match status" value="1"/>
</dbReference>
<accession>A0ABT2GGR4</accession>
<keyword evidence="2 5" id="KW-0012">Acyltransferase</keyword>
<dbReference type="GO" id="GO:0016746">
    <property type="term" value="F:acyltransferase activity"/>
    <property type="evidence" value="ECO:0007669"/>
    <property type="project" value="UniProtKB-KW"/>
</dbReference>
<dbReference type="SMART" id="SM00563">
    <property type="entry name" value="PlsC"/>
    <property type="match status" value="1"/>
</dbReference>
<evidence type="ECO:0000256" key="2">
    <source>
        <dbReference type="ARBA" id="ARBA00023315"/>
    </source>
</evidence>
<dbReference type="CDD" id="cd07989">
    <property type="entry name" value="LPLAT_AGPAT-like"/>
    <property type="match status" value="1"/>
</dbReference>
<dbReference type="RefSeq" id="WP_259486911.1">
    <property type="nucleotide sequence ID" value="NZ_JANTEZ010000004.1"/>
</dbReference>
<name>A0ABT2GGR4_9MICO</name>
<evidence type="ECO:0000313" key="6">
    <source>
        <dbReference type="Proteomes" id="UP001165580"/>
    </source>
</evidence>
<dbReference type="Pfam" id="PF01553">
    <property type="entry name" value="Acyltransferase"/>
    <property type="match status" value="1"/>
</dbReference>
<dbReference type="PANTHER" id="PTHR10434:SF55">
    <property type="entry name" value="POSSIBLE ACYLTRANSFERASE"/>
    <property type="match status" value="1"/>
</dbReference>
<dbReference type="EMBL" id="JANTEZ010000004">
    <property type="protein sequence ID" value="MCS5715421.1"/>
    <property type="molecule type" value="Genomic_DNA"/>
</dbReference>
<dbReference type="InterPro" id="IPR002123">
    <property type="entry name" value="Plipid/glycerol_acylTrfase"/>
</dbReference>
<keyword evidence="6" id="KW-1185">Reference proteome</keyword>
<proteinExistence type="predicted"/>
<organism evidence="5 6">
    <name type="scientific">Herbiconiux gentiana</name>
    <dbReference type="NCBI Taxonomy" id="2970912"/>
    <lineage>
        <taxon>Bacteria</taxon>
        <taxon>Bacillati</taxon>
        <taxon>Actinomycetota</taxon>
        <taxon>Actinomycetes</taxon>
        <taxon>Micrococcales</taxon>
        <taxon>Microbacteriaceae</taxon>
        <taxon>Herbiconiux</taxon>
    </lineage>
</organism>
<evidence type="ECO:0000256" key="1">
    <source>
        <dbReference type="ARBA" id="ARBA00022679"/>
    </source>
</evidence>
<protein>
    <submittedName>
        <fullName evidence="5">1-acyl-sn-glycerol-3-phosphate acyltransferase</fullName>
    </submittedName>
</protein>
<feature type="region of interest" description="Disordered" evidence="3">
    <location>
        <begin position="234"/>
        <end position="283"/>
    </location>
</feature>
<comment type="caution">
    <text evidence="5">The sequence shown here is derived from an EMBL/GenBank/DDBJ whole genome shotgun (WGS) entry which is preliminary data.</text>
</comment>
<reference evidence="5" key="1">
    <citation type="submission" date="2022-08" db="EMBL/GenBank/DDBJ databases">
        <authorList>
            <person name="Deng Y."/>
            <person name="Han X.-F."/>
            <person name="Zhang Y.-Q."/>
        </authorList>
    </citation>
    <scope>NUCLEOTIDE SEQUENCE</scope>
    <source>
        <strain evidence="5">CPCC 205716</strain>
    </source>
</reference>
<feature type="compositionally biased region" description="Low complexity" evidence="3">
    <location>
        <begin position="259"/>
        <end position="283"/>
    </location>
</feature>